<proteinExistence type="predicted"/>
<protein>
    <submittedName>
        <fullName evidence="2">Uncharacterized protein</fullName>
    </submittedName>
</protein>
<gene>
    <name evidence="2" type="ORF">AB6A40_000470</name>
</gene>
<sequence length="127" mass="14781">MQSNFFVYVLLAISTTLIECCRLQLRVNSLTDKPFEFQAYVPAIKVKTDRVRFNANGQHRVALIEGNNCNEKHWVFKTWSLKEDKWIPAHEIKLKLEGNGYYGVNIDDNHQMKRKEMFAVLCSEGPC</sequence>
<keyword evidence="3" id="KW-1185">Reference proteome</keyword>
<dbReference type="EMBL" id="JBGFUD010000129">
    <property type="protein sequence ID" value="MFH4973761.1"/>
    <property type="molecule type" value="Genomic_DNA"/>
</dbReference>
<dbReference type="Proteomes" id="UP001608902">
    <property type="component" value="Unassembled WGS sequence"/>
</dbReference>
<reference evidence="2 3" key="1">
    <citation type="submission" date="2024-08" db="EMBL/GenBank/DDBJ databases">
        <title>Gnathostoma spinigerum genome.</title>
        <authorList>
            <person name="Gonzalez-Bertolin B."/>
            <person name="Monzon S."/>
            <person name="Zaballos A."/>
            <person name="Jimenez P."/>
            <person name="Dekumyoy P."/>
            <person name="Varona S."/>
            <person name="Cuesta I."/>
            <person name="Sumanam S."/>
            <person name="Adisakwattana P."/>
            <person name="Gasser R.B."/>
            <person name="Hernandez-Gonzalez A."/>
            <person name="Young N.D."/>
            <person name="Perteguer M.J."/>
        </authorList>
    </citation>
    <scope>NUCLEOTIDE SEQUENCE [LARGE SCALE GENOMIC DNA]</scope>
    <source>
        <strain evidence="2">AL3</strain>
        <tissue evidence="2">Liver</tissue>
    </source>
</reference>
<feature type="chain" id="PRO_5044803002" evidence="1">
    <location>
        <begin position="21"/>
        <end position="127"/>
    </location>
</feature>
<evidence type="ECO:0000313" key="2">
    <source>
        <dbReference type="EMBL" id="MFH4973761.1"/>
    </source>
</evidence>
<keyword evidence="1" id="KW-0732">Signal</keyword>
<dbReference type="AlphaFoldDB" id="A0ABD6E3E1"/>
<name>A0ABD6E3E1_9BILA</name>
<evidence type="ECO:0000256" key="1">
    <source>
        <dbReference type="SAM" id="SignalP"/>
    </source>
</evidence>
<organism evidence="2 3">
    <name type="scientific">Gnathostoma spinigerum</name>
    <dbReference type="NCBI Taxonomy" id="75299"/>
    <lineage>
        <taxon>Eukaryota</taxon>
        <taxon>Metazoa</taxon>
        <taxon>Ecdysozoa</taxon>
        <taxon>Nematoda</taxon>
        <taxon>Chromadorea</taxon>
        <taxon>Rhabditida</taxon>
        <taxon>Spirurina</taxon>
        <taxon>Gnathostomatomorpha</taxon>
        <taxon>Gnathostomatoidea</taxon>
        <taxon>Gnathostomatidae</taxon>
        <taxon>Gnathostoma</taxon>
    </lineage>
</organism>
<accession>A0ABD6E3E1</accession>
<comment type="caution">
    <text evidence="2">The sequence shown here is derived from an EMBL/GenBank/DDBJ whole genome shotgun (WGS) entry which is preliminary data.</text>
</comment>
<evidence type="ECO:0000313" key="3">
    <source>
        <dbReference type="Proteomes" id="UP001608902"/>
    </source>
</evidence>
<feature type="signal peptide" evidence="1">
    <location>
        <begin position="1"/>
        <end position="20"/>
    </location>
</feature>